<organism evidence="4 5">
    <name type="scientific">Mollisia scopiformis</name>
    <name type="common">Conifer needle endophyte fungus</name>
    <name type="synonym">Phialocephala scopiformis</name>
    <dbReference type="NCBI Taxonomy" id="149040"/>
    <lineage>
        <taxon>Eukaryota</taxon>
        <taxon>Fungi</taxon>
        <taxon>Dikarya</taxon>
        <taxon>Ascomycota</taxon>
        <taxon>Pezizomycotina</taxon>
        <taxon>Leotiomycetes</taxon>
        <taxon>Helotiales</taxon>
        <taxon>Mollisiaceae</taxon>
        <taxon>Mollisia</taxon>
    </lineage>
</organism>
<keyword evidence="1" id="KW-0539">Nucleus</keyword>
<dbReference type="CDD" id="cd00067">
    <property type="entry name" value="GAL4"/>
    <property type="match status" value="1"/>
</dbReference>
<dbReference type="PRINTS" id="PR00755">
    <property type="entry name" value="AFLATOXINBRP"/>
</dbReference>
<dbReference type="PROSITE" id="PS00463">
    <property type="entry name" value="ZN2_CY6_FUNGAL_1"/>
    <property type="match status" value="1"/>
</dbReference>
<dbReference type="GO" id="GO:0000981">
    <property type="term" value="F:DNA-binding transcription factor activity, RNA polymerase II-specific"/>
    <property type="evidence" value="ECO:0007669"/>
    <property type="project" value="InterPro"/>
</dbReference>
<dbReference type="SMART" id="SM00066">
    <property type="entry name" value="GAL4"/>
    <property type="match status" value="1"/>
</dbReference>
<protein>
    <recommendedName>
        <fullName evidence="3">Zn(2)-C6 fungal-type domain-containing protein</fullName>
    </recommendedName>
</protein>
<dbReference type="OrthoDB" id="416217at2759"/>
<evidence type="ECO:0000313" key="4">
    <source>
        <dbReference type="EMBL" id="KUJ21302.1"/>
    </source>
</evidence>
<dbReference type="PROSITE" id="PS50048">
    <property type="entry name" value="ZN2_CY6_FUNGAL_2"/>
    <property type="match status" value="1"/>
</dbReference>
<keyword evidence="5" id="KW-1185">Reference proteome</keyword>
<dbReference type="KEGG" id="psco:LY89DRAFT_778872"/>
<dbReference type="EMBL" id="KQ947408">
    <property type="protein sequence ID" value="KUJ21302.1"/>
    <property type="molecule type" value="Genomic_DNA"/>
</dbReference>
<evidence type="ECO:0000259" key="3">
    <source>
        <dbReference type="PROSITE" id="PS50048"/>
    </source>
</evidence>
<feature type="region of interest" description="Disordered" evidence="2">
    <location>
        <begin position="104"/>
        <end position="145"/>
    </location>
</feature>
<proteinExistence type="predicted"/>
<dbReference type="GO" id="GO:0008270">
    <property type="term" value="F:zinc ion binding"/>
    <property type="evidence" value="ECO:0007669"/>
    <property type="project" value="InterPro"/>
</dbReference>
<dbReference type="InterPro" id="IPR036864">
    <property type="entry name" value="Zn2-C6_fun-type_DNA-bd_sf"/>
</dbReference>
<sequence length="523" mass="58906">MDGTFTFFALGGEKPIDLKVDAKGDPVRKRQQHRKSRNGCGNCKRRKVKCDESQPSCLNCRKRGLECSVVGGNRVRTKSPEREVTMKDASQQCDLSPEVPYQQSFLSPDSASLSSVPSQQGIFGPESNSQSPLPPGDPSQQDIFAPTTSPTQYFLSSKQVWCRTALHPETIAELVSQYGEWGNVKKTDSVATSPVSSIPGNVDLILRRSLAERELILHFELFTSKCLPMSSTIWESEVLNDALHHDYLMSAVLLMAACHINHYLPKDDLSRRPLLHHFGNAISGLRMALQEELTPTSFNNIISCSFLLMLYSWTYIEAAPGVPVEVVEMFHDPVTLFYCLKDCIVSSQFLLSKTSWSRVFAYRPTEALEEYVRTNKFRDHEFGERMTHVALCGLRSRDPSCSSADNMNAIQRLGNALWAVKLSQGDLEGSGVADDINRYLFTWPPFCTKGFIQQVRDNNPTSLCILLYYYAAIVGILSEKTWWMKDRAWFMYPMLLQKLEGRCEECIAPARELAGENGRLMGF</sequence>
<dbReference type="InParanoid" id="A0A194XNH3"/>
<dbReference type="PANTHER" id="PTHR47657:SF14">
    <property type="entry name" value="ZN(2)-C6 FUNGAL-TYPE DOMAIN-CONTAINING PROTEIN"/>
    <property type="match status" value="1"/>
</dbReference>
<dbReference type="PANTHER" id="PTHR47657">
    <property type="entry name" value="STEROL REGULATORY ELEMENT-BINDING PROTEIN ECM22"/>
    <property type="match status" value="1"/>
</dbReference>
<dbReference type="GeneID" id="28831973"/>
<gene>
    <name evidence="4" type="ORF">LY89DRAFT_778872</name>
</gene>
<dbReference type="Pfam" id="PF00172">
    <property type="entry name" value="Zn_clus"/>
    <property type="match status" value="1"/>
</dbReference>
<dbReference type="InterPro" id="IPR001138">
    <property type="entry name" value="Zn2Cys6_DnaBD"/>
</dbReference>
<dbReference type="RefSeq" id="XP_018075657.1">
    <property type="nucleotide sequence ID" value="XM_018222247.1"/>
</dbReference>
<feature type="domain" description="Zn(2)-C6 fungal-type" evidence="3">
    <location>
        <begin position="39"/>
        <end position="69"/>
    </location>
</feature>
<dbReference type="InterPro" id="IPR052400">
    <property type="entry name" value="Zn2-C6_fungal_TF"/>
</dbReference>
<dbReference type="Proteomes" id="UP000070700">
    <property type="component" value="Unassembled WGS sequence"/>
</dbReference>
<feature type="region of interest" description="Disordered" evidence="2">
    <location>
        <begin position="21"/>
        <end position="45"/>
    </location>
</feature>
<dbReference type="Gene3D" id="4.10.240.10">
    <property type="entry name" value="Zn(2)-C6 fungal-type DNA-binding domain"/>
    <property type="match status" value="1"/>
</dbReference>
<evidence type="ECO:0000256" key="2">
    <source>
        <dbReference type="SAM" id="MobiDB-lite"/>
    </source>
</evidence>
<evidence type="ECO:0000313" key="5">
    <source>
        <dbReference type="Proteomes" id="UP000070700"/>
    </source>
</evidence>
<feature type="compositionally biased region" description="Low complexity" evidence="2">
    <location>
        <begin position="104"/>
        <end position="118"/>
    </location>
</feature>
<dbReference type="AlphaFoldDB" id="A0A194XNH3"/>
<name>A0A194XNH3_MOLSC</name>
<dbReference type="SUPFAM" id="SSF57701">
    <property type="entry name" value="Zn2/Cys6 DNA-binding domain"/>
    <property type="match status" value="1"/>
</dbReference>
<accession>A0A194XNH3</accession>
<feature type="compositionally biased region" description="Basic residues" evidence="2">
    <location>
        <begin position="29"/>
        <end position="45"/>
    </location>
</feature>
<reference evidence="4 5" key="1">
    <citation type="submission" date="2015-10" db="EMBL/GenBank/DDBJ databases">
        <title>Full genome of DAOMC 229536 Phialocephala scopiformis, a fungal endophyte of spruce producing the potent anti-insectan compound rugulosin.</title>
        <authorList>
            <consortium name="DOE Joint Genome Institute"/>
            <person name="Walker A.K."/>
            <person name="Frasz S.L."/>
            <person name="Seifert K.A."/>
            <person name="Miller J.D."/>
            <person name="Mondo S.J."/>
            <person name="Labutti K."/>
            <person name="Lipzen A."/>
            <person name="Dockter R."/>
            <person name="Kennedy M."/>
            <person name="Grigoriev I.V."/>
            <person name="Spatafora J.W."/>
        </authorList>
    </citation>
    <scope>NUCLEOTIDE SEQUENCE [LARGE SCALE GENOMIC DNA]</scope>
    <source>
        <strain evidence="4 5">CBS 120377</strain>
    </source>
</reference>
<evidence type="ECO:0000256" key="1">
    <source>
        <dbReference type="ARBA" id="ARBA00023242"/>
    </source>
</evidence>